<comment type="similarity">
    <text evidence="1">Belongs to the class I-like SAM-binding methyltransferase superfamily. RNA methyltransferase RlmE family.</text>
</comment>
<accession>A0A7C8VMQ5</accession>
<evidence type="ECO:0000256" key="6">
    <source>
        <dbReference type="ARBA" id="ARBA00041184"/>
    </source>
</evidence>
<dbReference type="InterPro" id="IPR002877">
    <property type="entry name" value="RNA_MeTrfase_FtsJ_dom"/>
</dbReference>
<keyword evidence="5" id="KW-0949">S-adenosyl-L-methionine</keyword>
<feature type="region of interest" description="Disordered" evidence="7">
    <location>
        <begin position="1"/>
        <end position="41"/>
    </location>
</feature>
<feature type="compositionally biased region" description="Basic and acidic residues" evidence="7">
    <location>
        <begin position="987"/>
        <end position="998"/>
    </location>
</feature>
<dbReference type="Gene3D" id="1.10.287.1490">
    <property type="match status" value="1"/>
</dbReference>
<dbReference type="Proteomes" id="UP000474640">
    <property type="component" value="Unassembled WGS sequence"/>
</dbReference>
<feature type="compositionally biased region" description="Basic and acidic residues" evidence="7">
    <location>
        <begin position="171"/>
        <end position="183"/>
    </location>
</feature>
<evidence type="ECO:0000256" key="2">
    <source>
        <dbReference type="ARBA" id="ARBA00022552"/>
    </source>
</evidence>
<feature type="region of interest" description="Disordered" evidence="7">
    <location>
        <begin position="164"/>
        <end position="242"/>
    </location>
</feature>
<feature type="region of interest" description="Disordered" evidence="7">
    <location>
        <begin position="271"/>
        <end position="298"/>
    </location>
</feature>
<dbReference type="SUPFAM" id="SSF53335">
    <property type="entry name" value="S-adenosyl-L-methionine-dependent methyltransferases"/>
    <property type="match status" value="1"/>
</dbReference>
<feature type="compositionally biased region" description="Pro residues" evidence="7">
    <location>
        <begin position="572"/>
        <end position="584"/>
    </location>
</feature>
<evidence type="ECO:0000256" key="1">
    <source>
        <dbReference type="ARBA" id="ARBA00009258"/>
    </source>
</evidence>
<dbReference type="AlphaFoldDB" id="A0A7C8VMQ5"/>
<evidence type="ECO:0000256" key="5">
    <source>
        <dbReference type="ARBA" id="ARBA00022691"/>
    </source>
</evidence>
<dbReference type="GO" id="GO:0005739">
    <property type="term" value="C:mitochondrion"/>
    <property type="evidence" value="ECO:0007669"/>
    <property type="project" value="TreeGrafter"/>
</dbReference>
<dbReference type="Pfam" id="PF01728">
    <property type="entry name" value="FtsJ"/>
    <property type="match status" value="1"/>
</dbReference>
<protein>
    <recommendedName>
        <fullName evidence="6">rRNA methyltransferase 2, mitochondrial</fullName>
    </recommendedName>
</protein>
<comment type="caution">
    <text evidence="9">The sequence shown here is derived from an EMBL/GenBank/DDBJ whole genome shotgun (WGS) entry which is preliminary data.</text>
</comment>
<feature type="region of interest" description="Disordered" evidence="7">
    <location>
        <begin position="958"/>
        <end position="998"/>
    </location>
</feature>
<dbReference type="HAMAP" id="MF_01547">
    <property type="entry name" value="RNA_methyltr_E"/>
    <property type="match status" value="1"/>
</dbReference>
<feature type="region of interest" description="Disordered" evidence="7">
    <location>
        <begin position="458"/>
        <end position="622"/>
    </location>
</feature>
<keyword evidence="3 9" id="KW-0489">Methyltransferase</keyword>
<dbReference type="EMBL" id="JAABOJ010000007">
    <property type="protein sequence ID" value="KAF3285357.1"/>
    <property type="molecule type" value="Genomic_DNA"/>
</dbReference>
<dbReference type="InterPro" id="IPR050082">
    <property type="entry name" value="RNA_methyltr_RlmE"/>
</dbReference>
<feature type="compositionally biased region" description="Basic and acidic residues" evidence="7">
    <location>
        <begin position="190"/>
        <end position="232"/>
    </location>
</feature>
<evidence type="ECO:0000256" key="7">
    <source>
        <dbReference type="SAM" id="MobiDB-lite"/>
    </source>
</evidence>
<keyword evidence="2" id="KW-0698">rRNA processing</keyword>
<name>A0A7C8VMQ5_ORBOL</name>
<evidence type="ECO:0000256" key="4">
    <source>
        <dbReference type="ARBA" id="ARBA00022679"/>
    </source>
</evidence>
<evidence type="ECO:0000256" key="3">
    <source>
        <dbReference type="ARBA" id="ARBA00022603"/>
    </source>
</evidence>
<reference evidence="9 10" key="1">
    <citation type="submission" date="2020-01" db="EMBL/GenBank/DDBJ databases">
        <authorList>
            <person name="Palmer J.M."/>
        </authorList>
    </citation>
    <scope>NUCLEOTIDE SEQUENCE [LARGE SCALE GENOMIC DNA]</scope>
    <source>
        <strain evidence="9 10">TWF970</strain>
    </source>
</reference>
<dbReference type="SUPFAM" id="SSF57997">
    <property type="entry name" value="Tropomyosin"/>
    <property type="match status" value="1"/>
</dbReference>
<feature type="compositionally biased region" description="Low complexity" evidence="7">
    <location>
        <begin position="1"/>
        <end position="38"/>
    </location>
</feature>
<gene>
    <name evidence="9" type="primary">MRM2_1</name>
    <name evidence="9" type="ORF">TWF970_010421</name>
</gene>
<proteinExistence type="inferred from homology"/>
<keyword evidence="4 9" id="KW-0808">Transferase</keyword>
<dbReference type="PANTHER" id="PTHR10920">
    <property type="entry name" value="RIBOSOMAL RNA METHYLTRANSFERASE"/>
    <property type="match status" value="1"/>
</dbReference>
<evidence type="ECO:0000259" key="8">
    <source>
        <dbReference type="Pfam" id="PF01728"/>
    </source>
</evidence>
<feature type="compositionally biased region" description="Polar residues" evidence="7">
    <location>
        <begin position="600"/>
        <end position="616"/>
    </location>
</feature>
<dbReference type="PANTHER" id="PTHR10920:SF18">
    <property type="entry name" value="RRNA METHYLTRANSFERASE 2, MITOCHONDRIAL"/>
    <property type="match status" value="1"/>
</dbReference>
<feature type="compositionally biased region" description="Low complexity" evidence="7">
    <location>
        <begin position="971"/>
        <end position="981"/>
    </location>
</feature>
<dbReference type="GO" id="GO:0008650">
    <property type="term" value="F:rRNA (uridine-2'-O-)-methyltransferase activity"/>
    <property type="evidence" value="ECO:0007669"/>
    <property type="project" value="TreeGrafter"/>
</dbReference>
<evidence type="ECO:0000313" key="10">
    <source>
        <dbReference type="Proteomes" id="UP000474640"/>
    </source>
</evidence>
<feature type="region of interest" description="Disordered" evidence="7">
    <location>
        <begin position="417"/>
        <end position="440"/>
    </location>
</feature>
<dbReference type="InterPro" id="IPR015507">
    <property type="entry name" value="rRNA-MeTfrase_E"/>
</dbReference>
<dbReference type="InterPro" id="IPR029063">
    <property type="entry name" value="SAM-dependent_MTases_sf"/>
</dbReference>
<feature type="compositionally biased region" description="Low complexity" evidence="7">
    <location>
        <begin position="458"/>
        <end position="467"/>
    </location>
</feature>
<evidence type="ECO:0000313" key="9">
    <source>
        <dbReference type="EMBL" id="KAF3285357.1"/>
    </source>
</evidence>
<dbReference type="Gene3D" id="3.40.50.150">
    <property type="entry name" value="Vaccinia Virus protein VP39"/>
    <property type="match status" value="1"/>
</dbReference>
<dbReference type="OrthoDB" id="5409414at2759"/>
<feature type="domain" description="Ribosomal RNA methyltransferase FtsJ" evidence="8">
    <location>
        <begin position="817"/>
        <end position="1116"/>
    </location>
</feature>
<feature type="compositionally biased region" description="Basic and acidic residues" evidence="7">
    <location>
        <begin position="272"/>
        <end position="298"/>
    </location>
</feature>
<sequence length="1133" mass="124932">MTSGAAKGTKKSAAQNNQNINNASSESTSDSSPTTNTSPELRCYQLQQEVSSLKLSNAELEYSLATTKSVLIKHKDENRKLSIENTILEVDFDQQSRRLSVEMAKVEESKKRETRLRNKVTELESQEKFKSSDMATMEKQLEEKDARITSLEEKLEQLQLKLDATSEEAEEAKNEAKGLKKDLTSAQKEATTEGKAIEGLKEEVNDLQQKLEERSTEVKSLKKDLTTAKKESTTGSKAGESLKKDIEKLQKALDAKASEVDEMKVQMETVSEELKSTKSELNSKKKKADDESSSKISELEKSIKELKAQLKEANKTNKSLNTELESSNDDADAIAALTKEKLSLSRQVTTLEAENDAFKATTENHRQILSEKLQLAHQVEQLQIELENEKKAAKRATKSKSDADDFKKQLADLKEQLNKQTKIAERANKDREKDREAWETQRGVLEKKLETWKNKAKANAAATAAAPKAKKRGATTFDDDADSPPAKKAKKSTVAKSTFSTTPFLTRHISVAPSEAATPSKTDPSVADITFDSPAPVLSEQTTEVTETEAETEVEASNILPKSDEPTEPQNLMPPPPKPAPKAAPKPAKAKPGPKPKIFLSTNALRSSKRTSSIAPETSLLGDDEVEYMPEAAKKTKKGAVNKENVVPDTITEEPEDSFSADTTTTASIVSAADKPKKMKMRKLMGNTLGNTLFDDDGEDGTFNKFRAPSVTGFSKDFSPLKQRGAGYQGIKNKLGIKKKSLLIGLALDSPSIIHNAPRQRKVALSTSCIFRRLTPTSVSSSRSFSTTPFALASKSSRWVKRQSIDYASREAKVLQYKSRAALKLLEIDQDHKIFSPGMTVVDLGFAPGSWSQVAVHQTHPNGRVVGIDLLPAQPPKGVSSIQGNFLSPGIQASIRRYLSDPNRGRARLSQSIEKPKIPYLEQYMQSTTTTEQREIKIKAPILQLDDTASSGYIAQERRDSLHDEEEEARAAAGAATGATRNRGPSKVKDRSKMTQEEREMNTVDVVLSDMWEPWPLTSGFHMNTVITPWVFSKRLMNTSGVAVRDHAGSMELCTAALTFCVDVLKPGGSFVCKFYQGEDDGRLEQMLERVFNKITRMKPDASRPESKECYFVATKKKAGVTREDIGVPGLNA</sequence>
<organism evidence="9 10">
    <name type="scientific">Orbilia oligospora</name>
    <name type="common">Nematode-trapping fungus</name>
    <name type="synonym">Arthrobotrys oligospora</name>
    <dbReference type="NCBI Taxonomy" id="2813651"/>
    <lineage>
        <taxon>Eukaryota</taxon>
        <taxon>Fungi</taxon>
        <taxon>Dikarya</taxon>
        <taxon>Ascomycota</taxon>
        <taxon>Pezizomycotina</taxon>
        <taxon>Orbiliomycetes</taxon>
        <taxon>Orbiliales</taxon>
        <taxon>Orbiliaceae</taxon>
        <taxon>Orbilia</taxon>
    </lineage>
</organism>